<protein>
    <recommendedName>
        <fullName evidence="2">PB1-like domain-containing protein</fullName>
    </recommendedName>
</protein>
<feature type="region of interest" description="Disordered" evidence="1">
    <location>
        <begin position="185"/>
        <end position="208"/>
    </location>
</feature>
<feature type="region of interest" description="Disordered" evidence="1">
    <location>
        <begin position="120"/>
        <end position="147"/>
    </location>
</feature>
<reference evidence="3 4" key="1">
    <citation type="journal article" date="2023" name="Plants (Basel)">
        <title>Bridging the Gap: Combining Genomics and Transcriptomics Approaches to Understand Stylosanthes scabra, an Orphan Legume from the Brazilian Caatinga.</title>
        <authorList>
            <person name="Ferreira-Neto J.R.C."/>
            <person name="da Silva M.D."/>
            <person name="Binneck E."/>
            <person name="de Melo N.F."/>
            <person name="da Silva R.H."/>
            <person name="de Melo A.L.T.M."/>
            <person name="Pandolfi V."/>
            <person name="Bustamante F.O."/>
            <person name="Brasileiro-Vidal A.C."/>
            <person name="Benko-Iseppon A.M."/>
        </authorList>
    </citation>
    <scope>NUCLEOTIDE SEQUENCE [LARGE SCALE GENOMIC DNA]</scope>
    <source>
        <tissue evidence="3">Leaves</tissue>
    </source>
</reference>
<evidence type="ECO:0000313" key="4">
    <source>
        <dbReference type="Proteomes" id="UP001341840"/>
    </source>
</evidence>
<evidence type="ECO:0000256" key="1">
    <source>
        <dbReference type="SAM" id="MobiDB-lite"/>
    </source>
</evidence>
<dbReference type="InterPro" id="IPR058594">
    <property type="entry name" value="PB1-like_dom_pln"/>
</dbReference>
<dbReference type="Pfam" id="PF26130">
    <property type="entry name" value="PB1-like"/>
    <property type="match status" value="1"/>
</dbReference>
<gene>
    <name evidence="3" type="ORF">PIB30_025040</name>
</gene>
<accession>A0ABU6RAG6</accession>
<feature type="domain" description="PB1-like" evidence="2">
    <location>
        <begin position="4"/>
        <end position="101"/>
    </location>
</feature>
<proteinExistence type="predicted"/>
<dbReference type="Proteomes" id="UP001341840">
    <property type="component" value="Unassembled WGS sequence"/>
</dbReference>
<sequence length="292" mass="32056">MVYFDIDLYHRGYFGHVDGVMRYIGGETLVIGDNDSDFWSVFEADEQVRRLGDDDVAALWYKDPTIHNMLIGLRMFLNDEDAIEMVRIAQLRRHVELFVVHDQDPEEGFPEIGYIDVGGDPAGEDEGNVQNEGGVGEEAAPNGGDGEVGATNVEGGNANEEDIMDDAIETNEAVGEAAAPIDEEVNEEVEPNNVEQAAATEEGEASEQTILDNEENSEDAEYVPSCDNADSVDDVQFTDSEEEFDLDDNFFGSFVGHGDSINKIITQAFKSKRMNLSIHTGICGLEVNVMKS</sequence>
<name>A0ABU6RAG6_9FABA</name>
<keyword evidence="4" id="KW-1185">Reference proteome</keyword>
<evidence type="ECO:0000313" key="3">
    <source>
        <dbReference type="EMBL" id="MED6120886.1"/>
    </source>
</evidence>
<evidence type="ECO:0000259" key="2">
    <source>
        <dbReference type="Pfam" id="PF26130"/>
    </source>
</evidence>
<comment type="caution">
    <text evidence="3">The sequence shown here is derived from an EMBL/GenBank/DDBJ whole genome shotgun (WGS) entry which is preliminary data.</text>
</comment>
<organism evidence="3 4">
    <name type="scientific">Stylosanthes scabra</name>
    <dbReference type="NCBI Taxonomy" id="79078"/>
    <lineage>
        <taxon>Eukaryota</taxon>
        <taxon>Viridiplantae</taxon>
        <taxon>Streptophyta</taxon>
        <taxon>Embryophyta</taxon>
        <taxon>Tracheophyta</taxon>
        <taxon>Spermatophyta</taxon>
        <taxon>Magnoliopsida</taxon>
        <taxon>eudicotyledons</taxon>
        <taxon>Gunneridae</taxon>
        <taxon>Pentapetalae</taxon>
        <taxon>rosids</taxon>
        <taxon>fabids</taxon>
        <taxon>Fabales</taxon>
        <taxon>Fabaceae</taxon>
        <taxon>Papilionoideae</taxon>
        <taxon>50 kb inversion clade</taxon>
        <taxon>dalbergioids sensu lato</taxon>
        <taxon>Dalbergieae</taxon>
        <taxon>Pterocarpus clade</taxon>
        <taxon>Stylosanthes</taxon>
    </lineage>
</organism>
<dbReference type="EMBL" id="JASCZI010030299">
    <property type="protein sequence ID" value="MED6120886.1"/>
    <property type="molecule type" value="Genomic_DNA"/>
</dbReference>